<dbReference type="PANTHER" id="PTHR46060:SF1">
    <property type="entry name" value="MARINER MOS1 TRANSPOSASE-LIKE PROTEIN"/>
    <property type="match status" value="1"/>
</dbReference>
<reference evidence="1 2" key="1">
    <citation type="journal article" date="2019" name="Commun. Biol.">
        <title>The bagworm genome reveals a unique fibroin gene that provides high tensile strength.</title>
        <authorList>
            <person name="Kono N."/>
            <person name="Nakamura H."/>
            <person name="Ohtoshi R."/>
            <person name="Tomita M."/>
            <person name="Numata K."/>
            <person name="Arakawa K."/>
        </authorList>
    </citation>
    <scope>NUCLEOTIDE SEQUENCE [LARGE SCALE GENOMIC DNA]</scope>
</reference>
<dbReference type="InterPro" id="IPR052709">
    <property type="entry name" value="Transposase-MT_Hybrid"/>
</dbReference>
<gene>
    <name evidence="1" type="ORF">EVAR_63811_1</name>
</gene>
<dbReference type="GO" id="GO:0003676">
    <property type="term" value="F:nucleic acid binding"/>
    <property type="evidence" value="ECO:0007669"/>
    <property type="project" value="InterPro"/>
</dbReference>
<proteinExistence type="predicted"/>
<dbReference type="Gene3D" id="3.30.420.10">
    <property type="entry name" value="Ribonuclease H-like superfamily/Ribonuclease H"/>
    <property type="match status" value="1"/>
</dbReference>
<dbReference type="OrthoDB" id="10017160at2759"/>
<keyword evidence="2" id="KW-1185">Reference proteome</keyword>
<dbReference type="Proteomes" id="UP000299102">
    <property type="component" value="Unassembled WGS sequence"/>
</dbReference>
<accession>A0A4C2A371</accession>
<name>A0A4C2A371_EUMVA</name>
<comment type="caution">
    <text evidence="1">The sequence shown here is derived from an EMBL/GenBank/DDBJ whole genome shotgun (WGS) entry which is preliminary data.</text>
</comment>
<sequence>MHRLQQGAWGRRWRGNESGRGRLRFAVHDETPSFGTVYYGFKRGHNNLTDDLSEGRPSTVTTDDNVSAVRLMIETDKTVIYQLIQTSLGIGMSQLDKILYEKRSLSYVFSAYHIISPTLKNFVVLIGIAKSYKNLPVVTQMPVHGMITGCHPPYSLDIAPVDFYLFPKMKKTFRGKWLTYAEEAVAPHEKAVETTPKFEWAKSPSEVPLNAAIY</sequence>
<organism evidence="1 2">
    <name type="scientific">Eumeta variegata</name>
    <name type="common">Bagworm moth</name>
    <name type="synonym">Eumeta japonica</name>
    <dbReference type="NCBI Taxonomy" id="151549"/>
    <lineage>
        <taxon>Eukaryota</taxon>
        <taxon>Metazoa</taxon>
        <taxon>Ecdysozoa</taxon>
        <taxon>Arthropoda</taxon>
        <taxon>Hexapoda</taxon>
        <taxon>Insecta</taxon>
        <taxon>Pterygota</taxon>
        <taxon>Neoptera</taxon>
        <taxon>Endopterygota</taxon>
        <taxon>Lepidoptera</taxon>
        <taxon>Glossata</taxon>
        <taxon>Ditrysia</taxon>
        <taxon>Tineoidea</taxon>
        <taxon>Psychidae</taxon>
        <taxon>Oiketicinae</taxon>
        <taxon>Eumeta</taxon>
    </lineage>
</organism>
<evidence type="ECO:0000313" key="1">
    <source>
        <dbReference type="EMBL" id="GBP93435.1"/>
    </source>
</evidence>
<dbReference type="PANTHER" id="PTHR46060">
    <property type="entry name" value="MARINER MOS1 TRANSPOSASE-LIKE PROTEIN"/>
    <property type="match status" value="1"/>
</dbReference>
<protein>
    <submittedName>
        <fullName evidence="1">Uncharacterized protein</fullName>
    </submittedName>
</protein>
<dbReference type="EMBL" id="BGZK01002376">
    <property type="protein sequence ID" value="GBP93435.1"/>
    <property type="molecule type" value="Genomic_DNA"/>
</dbReference>
<evidence type="ECO:0000313" key="2">
    <source>
        <dbReference type="Proteomes" id="UP000299102"/>
    </source>
</evidence>
<dbReference type="AlphaFoldDB" id="A0A4C2A371"/>
<dbReference type="InterPro" id="IPR036397">
    <property type="entry name" value="RNaseH_sf"/>
</dbReference>